<sequence length="322" mass="35942">MFRSKKWVAFTLLIAMSLLFVACANQNVVNSSEESSNEAPARTIKHAMGETKITGTPKRIVVLTNQGTESLLELGIKPVAAVKSWIGNPWYDHIKDQMDGVQVIGDETQPNLELIASLKPDLILGTKVRQEKVYTQLSSIAPTVFTENLGDSMIENFQLYAQALNKEAEGQAIVDSYHQSIEQTKTALGDKTKLRISLARFQPEKVRVYYKNNFAGIILDQLGFTRPEAQNKDEFSADITNEQIPELDGDVFFYFTSDREGETGATKTAKEWLESPLGKNLNVVKNQRAFNVNEPIWNTAGGIIAAKLLIEDIQARFEKLNV</sequence>
<dbReference type="CDD" id="cd01146">
    <property type="entry name" value="FhuD"/>
    <property type="match status" value="1"/>
</dbReference>
<dbReference type="PROSITE" id="PS51257">
    <property type="entry name" value="PROKAR_LIPOPROTEIN"/>
    <property type="match status" value="1"/>
</dbReference>
<evidence type="ECO:0000256" key="1">
    <source>
        <dbReference type="ARBA" id="ARBA00004193"/>
    </source>
</evidence>
<dbReference type="Proteomes" id="UP000190188">
    <property type="component" value="Unassembled WGS sequence"/>
</dbReference>
<reference evidence="9 10" key="1">
    <citation type="submission" date="2017-01" db="EMBL/GenBank/DDBJ databases">
        <title>Genome analysis of Paenibacillus selenitrireducens ES3-24.</title>
        <authorList>
            <person name="Xu D."/>
            <person name="Yao R."/>
            <person name="Zheng S."/>
        </authorList>
    </citation>
    <scope>NUCLEOTIDE SEQUENCE [LARGE SCALE GENOMIC DNA]</scope>
    <source>
        <strain evidence="9 10">ES3-24</strain>
    </source>
</reference>
<evidence type="ECO:0000256" key="6">
    <source>
        <dbReference type="ARBA" id="ARBA00023288"/>
    </source>
</evidence>
<dbReference type="STRING" id="1324314.BVG16_29735"/>
<dbReference type="GO" id="GO:1901678">
    <property type="term" value="P:iron coordination entity transport"/>
    <property type="evidence" value="ECO:0007669"/>
    <property type="project" value="UniProtKB-ARBA"/>
</dbReference>
<comment type="similarity">
    <text evidence="2">Belongs to the bacterial solute-binding protein 8 family.</text>
</comment>
<dbReference type="InterPro" id="IPR002491">
    <property type="entry name" value="ABC_transptr_periplasmic_BD"/>
</dbReference>
<keyword evidence="5" id="KW-0564">Palmitate</keyword>
<evidence type="ECO:0000256" key="4">
    <source>
        <dbReference type="ARBA" id="ARBA00022729"/>
    </source>
</evidence>
<keyword evidence="10" id="KW-1185">Reference proteome</keyword>
<organism evidence="9 10">
    <name type="scientific">Paenibacillus selenitireducens</name>
    <dbReference type="NCBI Taxonomy" id="1324314"/>
    <lineage>
        <taxon>Bacteria</taxon>
        <taxon>Bacillati</taxon>
        <taxon>Bacillota</taxon>
        <taxon>Bacilli</taxon>
        <taxon>Bacillales</taxon>
        <taxon>Paenibacillaceae</taxon>
        <taxon>Paenibacillus</taxon>
    </lineage>
</organism>
<dbReference type="OrthoDB" id="9793175at2"/>
<dbReference type="Gene3D" id="3.40.50.1980">
    <property type="entry name" value="Nitrogenase molybdenum iron protein domain"/>
    <property type="match status" value="2"/>
</dbReference>
<proteinExistence type="inferred from homology"/>
<dbReference type="EMBL" id="MSZX01000020">
    <property type="protein sequence ID" value="OPA73262.1"/>
    <property type="molecule type" value="Genomic_DNA"/>
</dbReference>
<dbReference type="SUPFAM" id="SSF53807">
    <property type="entry name" value="Helical backbone' metal receptor"/>
    <property type="match status" value="1"/>
</dbReference>
<evidence type="ECO:0000313" key="9">
    <source>
        <dbReference type="EMBL" id="OPA73262.1"/>
    </source>
</evidence>
<evidence type="ECO:0000256" key="3">
    <source>
        <dbReference type="ARBA" id="ARBA00022448"/>
    </source>
</evidence>
<gene>
    <name evidence="9" type="ORF">BVG16_29735</name>
</gene>
<dbReference type="Pfam" id="PF01497">
    <property type="entry name" value="Peripla_BP_2"/>
    <property type="match status" value="1"/>
</dbReference>
<evidence type="ECO:0000256" key="5">
    <source>
        <dbReference type="ARBA" id="ARBA00023139"/>
    </source>
</evidence>
<evidence type="ECO:0000256" key="7">
    <source>
        <dbReference type="SAM" id="SignalP"/>
    </source>
</evidence>
<name>A0A1T2X083_9BACL</name>
<feature type="chain" id="PRO_5013114764" evidence="7">
    <location>
        <begin position="25"/>
        <end position="322"/>
    </location>
</feature>
<dbReference type="GO" id="GO:0030288">
    <property type="term" value="C:outer membrane-bounded periplasmic space"/>
    <property type="evidence" value="ECO:0007669"/>
    <property type="project" value="TreeGrafter"/>
</dbReference>
<dbReference type="GO" id="GO:0005886">
    <property type="term" value="C:plasma membrane"/>
    <property type="evidence" value="ECO:0007669"/>
    <property type="project" value="UniProtKB-SubCell"/>
</dbReference>
<dbReference type="AlphaFoldDB" id="A0A1T2X083"/>
<evidence type="ECO:0000259" key="8">
    <source>
        <dbReference type="PROSITE" id="PS50983"/>
    </source>
</evidence>
<protein>
    <submittedName>
        <fullName evidence="9">ABC transporter substrate-binding protein</fullName>
    </submittedName>
</protein>
<comment type="caution">
    <text evidence="9">The sequence shown here is derived from an EMBL/GenBank/DDBJ whole genome shotgun (WGS) entry which is preliminary data.</text>
</comment>
<dbReference type="PROSITE" id="PS50983">
    <property type="entry name" value="FE_B12_PBP"/>
    <property type="match status" value="1"/>
</dbReference>
<evidence type="ECO:0000313" key="10">
    <source>
        <dbReference type="Proteomes" id="UP000190188"/>
    </source>
</evidence>
<keyword evidence="4 7" id="KW-0732">Signal</keyword>
<keyword evidence="6" id="KW-0449">Lipoprotein</keyword>
<dbReference type="InterPro" id="IPR051313">
    <property type="entry name" value="Bact_iron-sidero_bind"/>
</dbReference>
<dbReference type="FunFam" id="3.40.50.1980:FF:000003">
    <property type="entry name" value="Iron ABC transporter substrate-binding protein"/>
    <property type="match status" value="1"/>
</dbReference>
<keyword evidence="3" id="KW-0813">Transport</keyword>
<feature type="domain" description="Fe/B12 periplasmic-binding" evidence="8">
    <location>
        <begin position="59"/>
        <end position="321"/>
    </location>
</feature>
<accession>A0A1T2X083</accession>
<dbReference type="PANTHER" id="PTHR30532:SF21">
    <property type="entry name" value="SIDEROPHORE-BINDING LIPOPROTEIN YFIY-RELATED"/>
    <property type="match status" value="1"/>
</dbReference>
<feature type="signal peptide" evidence="7">
    <location>
        <begin position="1"/>
        <end position="24"/>
    </location>
</feature>
<evidence type="ECO:0000256" key="2">
    <source>
        <dbReference type="ARBA" id="ARBA00008814"/>
    </source>
</evidence>
<comment type="subcellular location">
    <subcellularLocation>
        <location evidence="1">Cell membrane</location>
        <topology evidence="1">Lipid-anchor</topology>
    </subcellularLocation>
</comment>
<dbReference type="RefSeq" id="WP_078502831.1">
    <property type="nucleotide sequence ID" value="NZ_MSZX01000020.1"/>
</dbReference>
<dbReference type="PANTHER" id="PTHR30532">
    <property type="entry name" value="IRON III DICITRATE-BINDING PERIPLASMIC PROTEIN"/>
    <property type="match status" value="1"/>
</dbReference>